<dbReference type="InterPro" id="IPR021146">
    <property type="entry name" value="Phage_gp6-like_head-tail"/>
</dbReference>
<dbReference type="NCBIfam" id="TIGR01560">
    <property type="entry name" value="put_DNA_pack"/>
    <property type="match status" value="1"/>
</dbReference>
<dbReference type="Pfam" id="PF05135">
    <property type="entry name" value="Phage_connect_1"/>
    <property type="match status" value="1"/>
</dbReference>
<reference evidence="1 2" key="1">
    <citation type="submission" date="2016-10" db="EMBL/GenBank/DDBJ databases">
        <authorList>
            <person name="de Groot N.N."/>
        </authorList>
    </citation>
    <scope>NUCLEOTIDE SEQUENCE [LARGE SCALE GENOMIC DNA]</scope>
    <source>
        <strain evidence="1 2">CGMCC 1.5012</strain>
    </source>
</reference>
<dbReference type="Gene3D" id="1.10.3230.30">
    <property type="entry name" value="Phage gp6-like head-tail connector protein"/>
    <property type="match status" value="1"/>
</dbReference>
<dbReference type="InterPro" id="IPR006450">
    <property type="entry name" value="Phage_HK97_gp6-like"/>
</dbReference>
<dbReference type="AlphaFoldDB" id="A0A1H0E8M0"/>
<accession>A0A1H0E8M0</accession>
<dbReference type="EMBL" id="FNID01000032">
    <property type="protein sequence ID" value="SDN78671.1"/>
    <property type="molecule type" value="Genomic_DNA"/>
</dbReference>
<dbReference type="STRING" id="258515.SAMN05192585_13218"/>
<evidence type="ECO:0000313" key="2">
    <source>
        <dbReference type="Proteomes" id="UP000199182"/>
    </source>
</evidence>
<name>A0A1H0E8M0_9FIRM</name>
<evidence type="ECO:0000313" key="1">
    <source>
        <dbReference type="EMBL" id="SDN78671.1"/>
    </source>
</evidence>
<sequence>MTLLEKVKANLILEHSEDDALLQNYITAATAYAEGYQHISSGWYVENAMSPTTELAVIMLSSHFYESRDGSTAGFFADNVQAGQQVWNTVNSLLRFDRRWNV</sequence>
<proteinExistence type="predicted"/>
<gene>
    <name evidence="1" type="ORF">SAMN05192585_13218</name>
</gene>
<dbReference type="CDD" id="cd08054">
    <property type="entry name" value="gp6"/>
    <property type="match status" value="1"/>
</dbReference>
<organism evidence="1 2">
    <name type="scientific">Acetanaerobacterium elongatum</name>
    <dbReference type="NCBI Taxonomy" id="258515"/>
    <lineage>
        <taxon>Bacteria</taxon>
        <taxon>Bacillati</taxon>
        <taxon>Bacillota</taxon>
        <taxon>Clostridia</taxon>
        <taxon>Eubacteriales</taxon>
        <taxon>Oscillospiraceae</taxon>
        <taxon>Acetanaerobacterium</taxon>
    </lineage>
</organism>
<dbReference type="Proteomes" id="UP000199182">
    <property type="component" value="Unassembled WGS sequence"/>
</dbReference>
<dbReference type="RefSeq" id="WP_092642125.1">
    <property type="nucleotide sequence ID" value="NZ_FNID01000032.1"/>
</dbReference>
<protein>
    <submittedName>
        <fullName evidence="1">Uncharacterized phage protein (Possible DNA packaging)</fullName>
    </submittedName>
</protein>
<keyword evidence="2" id="KW-1185">Reference proteome</keyword>
<dbReference type="OrthoDB" id="3078342at2"/>